<dbReference type="SUPFAM" id="SSF53098">
    <property type="entry name" value="Ribonuclease H-like"/>
    <property type="match status" value="1"/>
</dbReference>
<dbReference type="GO" id="GO:0003676">
    <property type="term" value="F:nucleic acid binding"/>
    <property type="evidence" value="ECO:0007669"/>
    <property type="project" value="InterPro"/>
</dbReference>
<dbReference type="Pfam" id="PF13456">
    <property type="entry name" value="RVT_3"/>
    <property type="match status" value="1"/>
</dbReference>
<dbReference type="PANTHER" id="PTHR47723">
    <property type="entry name" value="OS05G0353850 PROTEIN"/>
    <property type="match status" value="1"/>
</dbReference>
<dbReference type="GO" id="GO:0004523">
    <property type="term" value="F:RNA-DNA hybrid ribonuclease activity"/>
    <property type="evidence" value="ECO:0007669"/>
    <property type="project" value="InterPro"/>
</dbReference>
<evidence type="ECO:0000313" key="3">
    <source>
        <dbReference type="EMBL" id="KAF9589890.1"/>
    </source>
</evidence>
<dbReference type="EMBL" id="JADFTS010000009">
    <property type="protein sequence ID" value="KAF9589890.1"/>
    <property type="molecule type" value="Genomic_DNA"/>
</dbReference>
<feature type="non-terminal residue" evidence="3">
    <location>
        <position position="1"/>
    </location>
</feature>
<feature type="compositionally biased region" description="Basic residues" evidence="1">
    <location>
        <begin position="274"/>
        <end position="284"/>
    </location>
</feature>
<sequence>MADPVRSMFKSFNLIDDMIKIRNDVLIKKPTPSSFEIQIAWTPPCQHWVKLNTDGSALGAPGPAGYGCVFRGEDGNFLFGVALPIPVADAMVVEFFVVWIELKAALCLKFRKIIIETDSKYVHQVILERETRVSKAIKSLVHDIRDMLMMIDEYMILWNYREVNFVADAFAKWATNLAANQQWWANPIIHRDDDPLYSHNKVPIDSLRTSQNSNASSEEHYIDQIEHFNTNMPKVKPFVPKRKKPNVDVGCSINEIEYPLDALPVTPQSITKPKAKPYVSKRKKQNVDVGSSINEIEHPPYAPLVTPQSITKPNAKPYVSKGKKKLSFD</sequence>
<gene>
    <name evidence="3" type="ORF">IFM89_029253</name>
</gene>
<protein>
    <recommendedName>
        <fullName evidence="2">RNase H type-1 domain-containing protein</fullName>
    </recommendedName>
</protein>
<dbReference type="InterPro" id="IPR053151">
    <property type="entry name" value="RNase_H-like"/>
</dbReference>
<evidence type="ECO:0000259" key="2">
    <source>
        <dbReference type="Pfam" id="PF13456"/>
    </source>
</evidence>
<dbReference type="InterPro" id="IPR012337">
    <property type="entry name" value="RNaseH-like_sf"/>
</dbReference>
<feature type="region of interest" description="Disordered" evidence="1">
    <location>
        <begin position="274"/>
        <end position="329"/>
    </location>
</feature>
<evidence type="ECO:0000256" key="1">
    <source>
        <dbReference type="SAM" id="MobiDB-lite"/>
    </source>
</evidence>
<dbReference type="InterPro" id="IPR002156">
    <property type="entry name" value="RNaseH_domain"/>
</dbReference>
<reference evidence="3 4" key="1">
    <citation type="submission" date="2020-10" db="EMBL/GenBank/DDBJ databases">
        <title>The Coptis chinensis genome and diversification of protoberbering-type alkaloids.</title>
        <authorList>
            <person name="Wang B."/>
            <person name="Shu S."/>
            <person name="Song C."/>
            <person name="Liu Y."/>
        </authorList>
    </citation>
    <scope>NUCLEOTIDE SEQUENCE [LARGE SCALE GENOMIC DNA]</scope>
    <source>
        <strain evidence="3">HL-2020</strain>
        <tissue evidence="3">Leaf</tissue>
    </source>
</reference>
<dbReference type="AlphaFoldDB" id="A0A835H0H9"/>
<dbReference type="InterPro" id="IPR044730">
    <property type="entry name" value="RNase_H-like_dom_plant"/>
</dbReference>
<name>A0A835H0H9_9MAGN</name>
<dbReference type="InterPro" id="IPR036397">
    <property type="entry name" value="RNaseH_sf"/>
</dbReference>
<dbReference type="OrthoDB" id="1733298at2759"/>
<dbReference type="PANTHER" id="PTHR47723:SF19">
    <property type="entry name" value="POLYNUCLEOTIDYL TRANSFERASE, RIBONUCLEASE H-LIKE SUPERFAMILY PROTEIN"/>
    <property type="match status" value="1"/>
</dbReference>
<feature type="domain" description="RNase H type-1" evidence="2">
    <location>
        <begin position="52"/>
        <end position="174"/>
    </location>
</feature>
<comment type="caution">
    <text evidence="3">The sequence shown here is derived from an EMBL/GenBank/DDBJ whole genome shotgun (WGS) entry which is preliminary data.</text>
</comment>
<dbReference type="Proteomes" id="UP000631114">
    <property type="component" value="Unassembled WGS sequence"/>
</dbReference>
<dbReference type="Gene3D" id="3.30.420.10">
    <property type="entry name" value="Ribonuclease H-like superfamily/Ribonuclease H"/>
    <property type="match status" value="1"/>
</dbReference>
<evidence type="ECO:0000313" key="4">
    <source>
        <dbReference type="Proteomes" id="UP000631114"/>
    </source>
</evidence>
<keyword evidence="4" id="KW-1185">Reference proteome</keyword>
<organism evidence="3 4">
    <name type="scientific">Coptis chinensis</name>
    <dbReference type="NCBI Taxonomy" id="261450"/>
    <lineage>
        <taxon>Eukaryota</taxon>
        <taxon>Viridiplantae</taxon>
        <taxon>Streptophyta</taxon>
        <taxon>Embryophyta</taxon>
        <taxon>Tracheophyta</taxon>
        <taxon>Spermatophyta</taxon>
        <taxon>Magnoliopsida</taxon>
        <taxon>Ranunculales</taxon>
        <taxon>Ranunculaceae</taxon>
        <taxon>Coptidoideae</taxon>
        <taxon>Coptis</taxon>
    </lineage>
</organism>
<dbReference type="CDD" id="cd06222">
    <property type="entry name" value="RNase_H_like"/>
    <property type="match status" value="1"/>
</dbReference>
<accession>A0A835H0H9</accession>
<proteinExistence type="predicted"/>